<evidence type="ECO:0000256" key="1">
    <source>
        <dbReference type="SAM" id="Phobius"/>
    </source>
</evidence>
<evidence type="ECO:0000313" key="2">
    <source>
        <dbReference type="EMBL" id="EKB43438.1"/>
    </source>
</evidence>
<accession>K1KXT0</accession>
<keyword evidence="1" id="KW-0472">Membrane</keyword>
<reference evidence="2 3" key="1">
    <citation type="journal article" date="2012" name="J. Bacteriol.">
        <title>Draft Genome Sequence of Bacillus isronensis Strain B3W22, Isolated from the Upper Atmosphere.</title>
        <authorList>
            <person name="Shivaji S."/>
            <person name="Ara S."/>
            <person name="Singh S.K."/>
            <person name="Bandi S."/>
            <person name="Singh A."/>
            <person name="Pinnaka A.K."/>
        </authorList>
    </citation>
    <scope>NUCLEOTIDE SEQUENCE [LARGE SCALE GENOMIC DNA]</scope>
    <source>
        <strain evidence="2 3">B3W22</strain>
    </source>
</reference>
<feature type="transmembrane region" description="Helical" evidence="1">
    <location>
        <begin position="48"/>
        <end position="67"/>
    </location>
</feature>
<dbReference type="PATRIC" id="fig|1224748.3.peg.3712"/>
<dbReference type="Pfam" id="PF07454">
    <property type="entry name" value="SpoIIP"/>
    <property type="match status" value="1"/>
</dbReference>
<dbReference type="AlphaFoldDB" id="K1KXT0"/>
<dbReference type="EMBL" id="AMCK01000032">
    <property type="protein sequence ID" value="EKB43438.1"/>
    <property type="molecule type" value="Genomic_DNA"/>
</dbReference>
<keyword evidence="1" id="KW-0812">Transmembrane</keyword>
<proteinExistence type="predicted"/>
<keyword evidence="1" id="KW-1133">Transmembrane helix</keyword>
<name>K1KXT0_9BACL</name>
<dbReference type="Proteomes" id="UP000004738">
    <property type="component" value="Unassembled WGS sequence"/>
</dbReference>
<keyword evidence="3" id="KW-1185">Reference proteome</keyword>
<organism evidence="2 3">
    <name type="scientific">Solibacillus isronensis B3W22</name>
    <dbReference type="NCBI Taxonomy" id="1224748"/>
    <lineage>
        <taxon>Bacteria</taxon>
        <taxon>Bacillati</taxon>
        <taxon>Bacillota</taxon>
        <taxon>Bacilli</taxon>
        <taxon>Bacillales</taxon>
        <taxon>Caryophanaceae</taxon>
        <taxon>Solibacillus</taxon>
    </lineage>
</organism>
<evidence type="ECO:0000313" key="3">
    <source>
        <dbReference type="Proteomes" id="UP000004738"/>
    </source>
</evidence>
<comment type="caution">
    <text evidence="2">The sequence shown here is derived from an EMBL/GenBank/DDBJ whole genome shotgun (WGS) entry which is preliminary data.</text>
</comment>
<protein>
    <submittedName>
        <fullName evidence="2">Stage II sporulation protein P</fullName>
    </submittedName>
</protein>
<gene>
    <name evidence="2" type="ORF">B857_03754</name>
</gene>
<sequence length="296" mass="33811">MQNDKELFNMIKKAYPQNPSKVFITETENKLRRKAGNMKIKGAVRKTSAIYSGVLLFTLAFSWLFFFSGKEVITNVLSNHGDKSLSTIATDENNPLVFIYQSHNQEAYNVKVPNEAFHETDNVTMVGKQLSKALEEKNIFAIHDDTDIFAVLEERNLTFEDSYNVSRENLQETLKKHTSIEMVLDIHRDSQERKFTTVNIDGKDYAKIGLIVSKISGNYKENREFANHLHQKLEKLYPGISRGVIEQGENPRNTYNQEIQKQSVLLNIGGTENTMEEAFRATDALAEAIKEIVQEP</sequence>
<dbReference type="InterPro" id="IPR010897">
    <property type="entry name" value="Spore_II_P"/>
</dbReference>
<dbReference type="RefSeq" id="WP_008408763.1">
    <property type="nucleotide sequence ID" value="NZ_AMCK01000032.1"/>
</dbReference>
<dbReference type="NCBIfam" id="TIGR02867">
    <property type="entry name" value="spore_II_P"/>
    <property type="match status" value="1"/>
</dbReference>